<dbReference type="RefSeq" id="WP_342787729.1">
    <property type="nucleotide sequence ID" value="NZ_VFPA01000007.1"/>
</dbReference>
<comment type="caution">
    <text evidence="1">The sequence shown here is derived from an EMBL/GenBank/DDBJ whole genome shotgun (WGS) entry which is preliminary data.</text>
</comment>
<keyword evidence="2" id="KW-1185">Reference proteome</keyword>
<keyword evidence="1" id="KW-0808">Transferase</keyword>
<dbReference type="InterPro" id="IPR006764">
    <property type="entry name" value="SAM_dep_MeTrfase_SAV2177_type"/>
</dbReference>
<dbReference type="AlphaFoldDB" id="A0A543CYD4"/>
<dbReference type="PIRSF" id="PIRSF017393">
    <property type="entry name" value="MTase_SAV2177"/>
    <property type="match status" value="1"/>
</dbReference>
<dbReference type="SUPFAM" id="SSF53335">
    <property type="entry name" value="S-adenosyl-L-methionine-dependent methyltransferases"/>
    <property type="match status" value="1"/>
</dbReference>
<dbReference type="Gene3D" id="3.40.50.150">
    <property type="entry name" value="Vaccinia Virus protein VP39"/>
    <property type="match status" value="1"/>
</dbReference>
<dbReference type="GO" id="GO:0032259">
    <property type="term" value="P:methylation"/>
    <property type="evidence" value="ECO:0007669"/>
    <property type="project" value="UniProtKB-KW"/>
</dbReference>
<dbReference type="InterPro" id="IPR029063">
    <property type="entry name" value="SAM-dependent_MTases_sf"/>
</dbReference>
<reference evidence="1 2" key="1">
    <citation type="submission" date="2019-06" db="EMBL/GenBank/DDBJ databases">
        <title>Sequencing the genomes of 1000 actinobacteria strains.</title>
        <authorList>
            <person name="Klenk H.-P."/>
        </authorList>
    </citation>
    <scope>NUCLEOTIDE SEQUENCE [LARGE SCALE GENOMIC DNA]</scope>
    <source>
        <strain evidence="1 2">DSM 45301</strain>
    </source>
</reference>
<organism evidence="1 2">
    <name type="scientific">Pseudonocardia kunmingensis</name>
    <dbReference type="NCBI Taxonomy" id="630975"/>
    <lineage>
        <taxon>Bacteria</taxon>
        <taxon>Bacillati</taxon>
        <taxon>Actinomycetota</taxon>
        <taxon>Actinomycetes</taxon>
        <taxon>Pseudonocardiales</taxon>
        <taxon>Pseudonocardiaceae</taxon>
        <taxon>Pseudonocardia</taxon>
    </lineage>
</organism>
<dbReference type="Pfam" id="PF04672">
    <property type="entry name" value="Methyltransf_19"/>
    <property type="match status" value="1"/>
</dbReference>
<sequence>MRAVTSGAKPAAGDAAGSIPVPSADIDTTVASVARVYDCFLGGKDNYAVDREVFQQVVQNAPQAVEIGRINRHWLTRAVRFLARSAHIDQFLDVGAGLPAAENTHQAAQRMNPDTRVVYVDNDPVVAVHGRALLEEDERTHLVMADLTDPDEVLDNPTVRKYIDFDRPLALIQCATIHHVPDSKRPWEIMQRYIDRLPSGSYLALTHFHDPQDGGKGTELARFIESVFNNSSMGSGFFRTRAEIESFFGDLDIVDPGIVRLCDWWPDGPRLDPHETVDDVLIGGVGRKP</sequence>
<gene>
    <name evidence="1" type="ORF">FB558_7971</name>
</gene>
<accession>A0A543CYD4</accession>
<dbReference type="EMBL" id="VFPA01000007">
    <property type="protein sequence ID" value="TQM02110.1"/>
    <property type="molecule type" value="Genomic_DNA"/>
</dbReference>
<evidence type="ECO:0000313" key="1">
    <source>
        <dbReference type="EMBL" id="TQM02110.1"/>
    </source>
</evidence>
<dbReference type="Proteomes" id="UP000315677">
    <property type="component" value="Unassembled WGS sequence"/>
</dbReference>
<keyword evidence="1" id="KW-0489">Methyltransferase</keyword>
<dbReference type="GO" id="GO:0008168">
    <property type="term" value="F:methyltransferase activity"/>
    <property type="evidence" value="ECO:0007669"/>
    <property type="project" value="UniProtKB-KW"/>
</dbReference>
<protein>
    <submittedName>
        <fullName evidence="1">S-adenosyl methyltransferase</fullName>
    </submittedName>
</protein>
<evidence type="ECO:0000313" key="2">
    <source>
        <dbReference type="Proteomes" id="UP000315677"/>
    </source>
</evidence>
<proteinExistence type="predicted"/>
<name>A0A543CYD4_9PSEU</name>